<dbReference type="InterPro" id="IPR021110">
    <property type="entry name" value="DNA_rep_checkpnt_protein"/>
</dbReference>
<dbReference type="InterPro" id="IPR040203">
    <property type="entry name" value="Sld2"/>
</dbReference>
<dbReference type="PANTHER" id="PTHR28124">
    <property type="entry name" value="DNA REPLICATION REGULATOR SLD2"/>
    <property type="match status" value="1"/>
</dbReference>
<evidence type="ECO:0000313" key="10">
    <source>
        <dbReference type="EMBL" id="PYH40274.1"/>
    </source>
</evidence>
<sequence>MATAMVSEPPAAPAAATTHSANLRAELKEWERAFADANGGRKADRGDIKKVPEIAAKYKEYSRLKSLESSSAKNNSSNNNNKKTETTDENLDKKKRKHTSPHGPDTALNLSTPRKQRLPAGKGATGKAFETPSKKPNINHPAEVDPYDSPSVLRRLFSPSTHLSPLKAAIGPTPQRDGKALGLFDLLSESGGSTATPSAVRMAGLKDANVQTPSRRGRRKRKTLDTIAEEGEEDEGEDDGDNDDEDDSSRLGRTPTSSGKKWMLSTLFATPTTWRYATMMDDGLKKGGTEAVGMGGAEGGPATTAAAGEPNESGTPSFLRRSTSGRYDSSNFTGGLSPMAARQRPSFIGKGLTALVQSLRDMEEEQMQDDLDVLREIEAEQAAMNAQVADSQAAAENQGGPVWKKKGQKRTTRKVRMKPVVSTSTQSAPEPAFLAEDDEGNRHGGPDEVAAVPETQRPRLGPGALDNSHMDIPDLDDLNSLHTMSDPDFSDFDPEYDEDAQPREKSKSFSEKMKEAIAAGKPPAPENPEQPPPQRQAQVKDAEPSKPRARKVNPEAHANYRSLKIRNKNSKGRGAGRFGRRR</sequence>
<dbReference type="EMBL" id="KZ821291">
    <property type="protein sequence ID" value="PYH40274.1"/>
    <property type="molecule type" value="Genomic_DNA"/>
</dbReference>
<keyword evidence="11" id="KW-1185">Reference proteome</keyword>
<comment type="similarity">
    <text evidence="2 8">Belongs to the SLD2 family.</text>
</comment>
<dbReference type="RefSeq" id="XP_025426256.1">
    <property type="nucleotide sequence ID" value="XM_025576140.1"/>
</dbReference>
<reference evidence="10 11" key="1">
    <citation type="submission" date="2016-12" db="EMBL/GenBank/DDBJ databases">
        <title>The genomes of Aspergillus section Nigri reveals drivers in fungal speciation.</title>
        <authorList>
            <consortium name="DOE Joint Genome Institute"/>
            <person name="Vesth T.C."/>
            <person name="Nybo J."/>
            <person name="Theobald S."/>
            <person name="Brandl J."/>
            <person name="Frisvad J.C."/>
            <person name="Nielsen K.F."/>
            <person name="Lyhne E.K."/>
            <person name="Kogle M.E."/>
            <person name="Kuo A."/>
            <person name="Riley R."/>
            <person name="Clum A."/>
            <person name="Nolan M."/>
            <person name="Lipzen A."/>
            <person name="Salamov A."/>
            <person name="Henrissat B."/>
            <person name="Wiebenga A."/>
            <person name="De Vries R.P."/>
            <person name="Grigoriev I.V."/>
            <person name="Mortensen U.H."/>
            <person name="Andersen M.R."/>
            <person name="Baker S.E."/>
        </authorList>
    </citation>
    <scope>NUCLEOTIDE SEQUENCE [LARGE SCALE GENOMIC DNA]</scope>
    <source>
        <strain evidence="10 11">JOP 1030-1</strain>
    </source>
</reference>
<evidence type="ECO:0000256" key="9">
    <source>
        <dbReference type="SAM" id="MobiDB-lite"/>
    </source>
</evidence>
<comment type="function">
    <text evidence="7 8">Has a role in the initiation of DNA replication. Required at S-phase checkpoint.</text>
</comment>
<dbReference type="CDD" id="cd22289">
    <property type="entry name" value="RecQL4_SLD2_NTD"/>
    <property type="match status" value="1"/>
</dbReference>
<evidence type="ECO:0000256" key="3">
    <source>
        <dbReference type="ARBA" id="ARBA00018363"/>
    </source>
</evidence>
<evidence type="ECO:0000256" key="7">
    <source>
        <dbReference type="ARBA" id="ARBA00025253"/>
    </source>
</evidence>
<dbReference type="PANTHER" id="PTHR28124:SF1">
    <property type="entry name" value="DNA REPLICATION REGULATOR SLD2"/>
    <property type="match status" value="1"/>
</dbReference>
<dbReference type="GeneID" id="37077368"/>
<dbReference type="GO" id="GO:0000727">
    <property type="term" value="P:double-strand break repair via break-induced replication"/>
    <property type="evidence" value="ECO:0007669"/>
    <property type="project" value="TreeGrafter"/>
</dbReference>
<feature type="compositionally biased region" description="Gly residues" evidence="9">
    <location>
        <begin position="573"/>
        <end position="582"/>
    </location>
</feature>
<keyword evidence="4 8" id="KW-0235">DNA replication</keyword>
<feature type="compositionally biased region" description="Acidic residues" evidence="9">
    <location>
        <begin position="488"/>
        <end position="499"/>
    </location>
</feature>
<dbReference type="GO" id="GO:0006270">
    <property type="term" value="P:DNA replication initiation"/>
    <property type="evidence" value="ECO:0007669"/>
    <property type="project" value="UniProtKB-UniRule"/>
</dbReference>
<evidence type="ECO:0000256" key="2">
    <source>
        <dbReference type="ARBA" id="ARBA00007276"/>
    </source>
</evidence>
<feature type="compositionally biased region" description="Polar residues" evidence="9">
    <location>
        <begin position="312"/>
        <end position="334"/>
    </location>
</feature>
<dbReference type="STRING" id="1450539.A0A318Z1K8"/>
<dbReference type="AlphaFoldDB" id="A0A318Z1K8"/>
<dbReference type="GO" id="GO:1902977">
    <property type="term" value="P:mitotic DNA replication preinitiation complex assembly"/>
    <property type="evidence" value="ECO:0007669"/>
    <property type="project" value="TreeGrafter"/>
</dbReference>
<evidence type="ECO:0000256" key="8">
    <source>
        <dbReference type="RuleBase" id="RU367067"/>
    </source>
</evidence>
<feature type="compositionally biased region" description="Basic and acidic residues" evidence="9">
    <location>
        <begin position="500"/>
        <end position="515"/>
    </location>
</feature>
<feature type="compositionally biased region" description="Basic residues" evidence="9">
    <location>
        <begin position="403"/>
        <end position="417"/>
    </location>
</feature>
<keyword evidence="6 8" id="KW-0131">Cell cycle</keyword>
<proteinExistence type="inferred from homology"/>
<gene>
    <name evidence="10" type="ORF">BP01DRAFT_361399</name>
</gene>
<dbReference type="GO" id="GO:0031261">
    <property type="term" value="C:DNA replication preinitiation complex"/>
    <property type="evidence" value="ECO:0007669"/>
    <property type="project" value="TreeGrafter"/>
</dbReference>
<dbReference type="OrthoDB" id="8775810at2759"/>
<feature type="region of interest" description="Disordered" evidence="9">
    <location>
        <begin position="59"/>
        <end position="264"/>
    </location>
</feature>
<feature type="compositionally biased region" description="Low complexity" evidence="9">
    <location>
        <begin position="300"/>
        <end position="309"/>
    </location>
</feature>
<accession>A0A318Z1K8</accession>
<dbReference type="Proteomes" id="UP000248349">
    <property type="component" value="Unassembled WGS sequence"/>
</dbReference>
<comment type="subcellular location">
    <subcellularLocation>
        <location evidence="1 8">Nucleus</location>
    </subcellularLocation>
</comment>
<protein>
    <recommendedName>
        <fullName evidence="3 8">DNA replication regulator SLD2</fullName>
    </recommendedName>
</protein>
<evidence type="ECO:0000256" key="5">
    <source>
        <dbReference type="ARBA" id="ARBA00023242"/>
    </source>
</evidence>
<dbReference type="Pfam" id="PF11719">
    <property type="entry name" value="Drc1-Sld2"/>
    <property type="match status" value="1"/>
</dbReference>
<feature type="region of interest" description="Disordered" evidence="9">
    <location>
        <begin position="1"/>
        <end position="20"/>
    </location>
</feature>
<evidence type="ECO:0000313" key="11">
    <source>
        <dbReference type="Proteomes" id="UP000248349"/>
    </source>
</evidence>
<organism evidence="10 11">
    <name type="scientific">Aspergillus saccharolyticus JOP 1030-1</name>
    <dbReference type="NCBI Taxonomy" id="1450539"/>
    <lineage>
        <taxon>Eukaryota</taxon>
        <taxon>Fungi</taxon>
        <taxon>Dikarya</taxon>
        <taxon>Ascomycota</taxon>
        <taxon>Pezizomycotina</taxon>
        <taxon>Eurotiomycetes</taxon>
        <taxon>Eurotiomycetidae</taxon>
        <taxon>Eurotiales</taxon>
        <taxon>Aspergillaceae</taxon>
        <taxon>Aspergillus</taxon>
        <taxon>Aspergillus subgen. Circumdati</taxon>
    </lineage>
</organism>
<dbReference type="Gene3D" id="1.10.10.1460">
    <property type="match status" value="1"/>
</dbReference>
<feature type="compositionally biased region" description="Acidic residues" evidence="9">
    <location>
        <begin position="227"/>
        <end position="247"/>
    </location>
</feature>
<name>A0A318Z1K8_9EURO</name>
<dbReference type="FunFam" id="1.10.10.1460:FF:000001">
    <property type="entry name" value="DNA replication regulator Sld2"/>
    <property type="match status" value="1"/>
</dbReference>
<evidence type="ECO:0000256" key="1">
    <source>
        <dbReference type="ARBA" id="ARBA00004123"/>
    </source>
</evidence>
<feature type="region of interest" description="Disordered" evidence="9">
    <location>
        <begin position="385"/>
        <end position="582"/>
    </location>
</feature>
<feature type="region of interest" description="Disordered" evidence="9">
    <location>
        <begin position="290"/>
        <end position="340"/>
    </location>
</feature>
<feature type="compositionally biased region" description="Low complexity" evidence="9">
    <location>
        <begin position="67"/>
        <end position="81"/>
    </location>
</feature>
<evidence type="ECO:0000256" key="4">
    <source>
        <dbReference type="ARBA" id="ARBA00022705"/>
    </source>
</evidence>
<feature type="compositionally biased region" description="Pro residues" evidence="9">
    <location>
        <begin position="522"/>
        <end position="534"/>
    </location>
</feature>
<evidence type="ECO:0000256" key="6">
    <source>
        <dbReference type="ARBA" id="ARBA00023306"/>
    </source>
</evidence>
<dbReference type="GO" id="GO:0003688">
    <property type="term" value="F:DNA replication origin binding"/>
    <property type="evidence" value="ECO:0007669"/>
    <property type="project" value="TreeGrafter"/>
</dbReference>
<dbReference type="GO" id="GO:0003697">
    <property type="term" value="F:single-stranded DNA binding"/>
    <property type="evidence" value="ECO:0007669"/>
    <property type="project" value="TreeGrafter"/>
</dbReference>
<keyword evidence="5 8" id="KW-0539">Nucleus</keyword>
<feature type="compositionally biased region" description="Basic and acidic residues" evidence="9">
    <location>
        <begin position="82"/>
        <end position="92"/>
    </location>
</feature>